<protein>
    <recommendedName>
        <fullName evidence="1">tRNA uridine(34) hydroxylase</fullName>
        <ecNumber evidence="1">1.14.-.-</ecNumber>
    </recommendedName>
    <alternativeName>
        <fullName evidence="1">tRNA hydroxylation protein O</fullName>
    </alternativeName>
</protein>
<dbReference type="SUPFAM" id="SSF52821">
    <property type="entry name" value="Rhodanese/Cell cycle control phosphatase"/>
    <property type="match status" value="1"/>
</dbReference>
<sequence length="272" mass="30191">MPNTYLNLAAYQFADLDDLPGLRAHLLAEGRRLDMRGTILLTPEGVNIMLSGPTDNARAFADVLRSLPPLANMHIKESLSDEQSFNRFLVKIKRETITFRQPGIRPADGRAATVSPETLARWIDEGHDDDGRDIAIIDTRNDFEVQVGHFHGAINPHITKFTELPAALEAHRPQLAGKRIVTYCTGGIRCEKAALWMAANGYDNVVQLDGGVLDYFEHTGGKHWDGELFVFDRRVSLTTDLAPGTWEQDFDTRTVHPAPKHDTASQPPSQGS</sequence>
<dbReference type="InterPro" id="IPR036873">
    <property type="entry name" value="Rhodanese-like_dom_sf"/>
</dbReference>
<reference evidence="4 5" key="1">
    <citation type="submission" date="2010-12" db="EMBL/GenBank/DDBJ databases">
        <authorList>
            <person name="Muzny D."/>
            <person name="Qin X."/>
            <person name="Deng J."/>
            <person name="Jiang H."/>
            <person name="Liu Y."/>
            <person name="Qu J."/>
            <person name="Song X.-Z."/>
            <person name="Zhang L."/>
            <person name="Thornton R."/>
            <person name="Coyle M."/>
            <person name="Francisco L."/>
            <person name="Jackson L."/>
            <person name="Javaid M."/>
            <person name="Korchina V."/>
            <person name="Kovar C."/>
            <person name="Mata R."/>
            <person name="Mathew T."/>
            <person name="Ngo R."/>
            <person name="Nguyen L."/>
            <person name="Nguyen N."/>
            <person name="Okwuonu G."/>
            <person name="Ongeri F."/>
            <person name="Pham C."/>
            <person name="Simmons D."/>
            <person name="Wilczek-Boney K."/>
            <person name="Hale W."/>
            <person name="Jakkamsetti A."/>
            <person name="Pham P."/>
            <person name="Ruth R."/>
            <person name="San Lucas F."/>
            <person name="Warren J."/>
            <person name="Zhang J."/>
            <person name="Zhao Z."/>
            <person name="Zhou C."/>
            <person name="Zhu D."/>
            <person name="Lee S."/>
            <person name="Bess C."/>
            <person name="Blankenburg K."/>
            <person name="Forbes L."/>
            <person name="Fu Q."/>
            <person name="Gubbala S."/>
            <person name="Hirani K."/>
            <person name="Jayaseelan J.C."/>
            <person name="Lara F."/>
            <person name="Munidasa M."/>
            <person name="Palculict T."/>
            <person name="Patil S."/>
            <person name="Pu L.-L."/>
            <person name="Saada N."/>
            <person name="Tang L."/>
            <person name="Weissenberger G."/>
            <person name="Zhu Y."/>
            <person name="Hemphill L."/>
            <person name="Shang Y."/>
            <person name="Youmans B."/>
            <person name="Ayvaz T."/>
            <person name="Ross M."/>
            <person name="Santibanez J."/>
            <person name="Aqrawi P."/>
            <person name="Gross S."/>
            <person name="Joshi V."/>
            <person name="Fowler G."/>
            <person name="Nazareth L."/>
            <person name="Reid J."/>
            <person name="Worley K."/>
            <person name="Petrosino J."/>
            <person name="Highlander S."/>
            <person name="Gibbs R."/>
        </authorList>
    </citation>
    <scope>NUCLEOTIDE SEQUENCE [LARGE SCALE GENOMIC DNA]</scope>
    <source>
        <strain evidence="4 5">ATCC 51599</strain>
    </source>
</reference>
<dbReference type="Gene3D" id="3.30.70.100">
    <property type="match status" value="1"/>
</dbReference>
<dbReference type="HAMAP" id="MF_00469">
    <property type="entry name" value="TrhO"/>
    <property type="match status" value="1"/>
</dbReference>
<dbReference type="InterPro" id="IPR001763">
    <property type="entry name" value="Rhodanese-like_dom"/>
</dbReference>
<dbReference type="PANTHER" id="PTHR43268">
    <property type="entry name" value="THIOSULFATE SULFURTRANSFERASE/RHODANESE-LIKE DOMAIN-CONTAINING PROTEIN 2"/>
    <property type="match status" value="1"/>
</dbReference>
<feature type="region of interest" description="Disordered" evidence="2">
    <location>
        <begin position="248"/>
        <end position="272"/>
    </location>
</feature>
<accession>E7RXS1</accession>
<evidence type="ECO:0000313" key="5">
    <source>
        <dbReference type="Proteomes" id="UP000011021"/>
    </source>
</evidence>
<dbReference type="Pfam" id="PF00581">
    <property type="entry name" value="Rhodanese"/>
    <property type="match status" value="1"/>
</dbReference>
<proteinExistence type="inferred from homology"/>
<dbReference type="eggNOG" id="COG1054">
    <property type="taxonomic scope" value="Bacteria"/>
</dbReference>
<dbReference type="InterPro" id="IPR020936">
    <property type="entry name" value="TrhO"/>
</dbReference>
<dbReference type="GO" id="GO:0016705">
    <property type="term" value="F:oxidoreductase activity, acting on paired donors, with incorporation or reduction of molecular oxygen"/>
    <property type="evidence" value="ECO:0007669"/>
    <property type="project" value="UniProtKB-UniRule"/>
</dbReference>
<dbReference type="RefSeq" id="WP_005673775.1">
    <property type="nucleotide sequence ID" value="NZ_CP146288.1"/>
</dbReference>
<comment type="function">
    <text evidence="1">Catalyzes oxygen-dependent 5-hydroxyuridine (ho5U) modification at position 34 in tRNAs.</text>
</comment>
<dbReference type="EMBL" id="AEQP01000010">
    <property type="protein sequence ID" value="EFV94745.1"/>
    <property type="molecule type" value="Genomic_DNA"/>
</dbReference>
<comment type="similarity">
    <text evidence="1">Belongs to the TrhO family.</text>
</comment>
<dbReference type="PROSITE" id="PS50206">
    <property type="entry name" value="RHODANESE_3"/>
    <property type="match status" value="1"/>
</dbReference>
<gene>
    <name evidence="1" type="primary">trhO</name>
    <name evidence="4" type="ORF">HMPREF0551_1492</name>
</gene>
<dbReference type="STRING" id="887898.HMPREF0551_1492"/>
<dbReference type="Pfam" id="PF17773">
    <property type="entry name" value="UPF0176_N"/>
    <property type="match status" value="1"/>
</dbReference>
<dbReference type="AlphaFoldDB" id="E7RXS1"/>
<name>E7RXS1_9BURK</name>
<feature type="domain" description="Rhodanese" evidence="3">
    <location>
        <begin position="130"/>
        <end position="224"/>
    </location>
</feature>
<evidence type="ECO:0000256" key="1">
    <source>
        <dbReference type="HAMAP-Rule" id="MF_00469"/>
    </source>
</evidence>
<comment type="catalytic activity">
    <reaction evidence="1">
        <text>uridine(34) in tRNA + AH2 + O2 = 5-hydroxyuridine(34) in tRNA + A + H2O</text>
        <dbReference type="Rhea" id="RHEA:64224"/>
        <dbReference type="Rhea" id="RHEA-COMP:11727"/>
        <dbReference type="Rhea" id="RHEA-COMP:13381"/>
        <dbReference type="ChEBI" id="CHEBI:13193"/>
        <dbReference type="ChEBI" id="CHEBI:15377"/>
        <dbReference type="ChEBI" id="CHEBI:15379"/>
        <dbReference type="ChEBI" id="CHEBI:17499"/>
        <dbReference type="ChEBI" id="CHEBI:65315"/>
        <dbReference type="ChEBI" id="CHEBI:136877"/>
    </reaction>
</comment>
<dbReference type="SMART" id="SM00450">
    <property type="entry name" value="RHOD"/>
    <property type="match status" value="1"/>
</dbReference>
<keyword evidence="5" id="KW-1185">Reference proteome</keyword>
<dbReference type="InterPro" id="IPR040503">
    <property type="entry name" value="TRHO_N"/>
</dbReference>
<dbReference type="Proteomes" id="UP000011021">
    <property type="component" value="Unassembled WGS sequence"/>
</dbReference>
<dbReference type="Gene3D" id="3.40.250.10">
    <property type="entry name" value="Rhodanese-like domain"/>
    <property type="match status" value="1"/>
</dbReference>
<dbReference type="EC" id="1.14.-.-" evidence="1"/>
<evidence type="ECO:0000256" key="2">
    <source>
        <dbReference type="SAM" id="MobiDB-lite"/>
    </source>
</evidence>
<keyword evidence="1" id="KW-0560">Oxidoreductase</keyword>
<dbReference type="HOGENOM" id="CLU_038878_0_1_4"/>
<organism evidence="4 5">
    <name type="scientific">Lautropia mirabilis ATCC 51599</name>
    <dbReference type="NCBI Taxonomy" id="887898"/>
    <lineage>
        <taxon>Bacteria</taxon>
        <taxon>Pseudomonadati</taxon>
        <taxon>Pseudomonadota</taxon>
        <taxon>Betaproteobacteria</taxon>
        <taxon>Burkholderiales</taxon>
        <taxon>Burkholderiaceae</taxon>
        <taxon>Lautropia</taxon>
    </lineage>
</organism>
<dbReference type="GO" id="GO:0006400">
    <property type="term" value="P:tRNA modification"/>
    <property type="evidence" value="ECO:0007669"/>
    <property type="project" value="UniProtKB-UniRule"/>
</dbReference>
<feature type="compositionally biased region" description="Basic and acidic residues" evidence="2">
    <location>
        <begin position="250"/>
        <end position="263"/>
    </location>
</feature>
<dbReference type="CDD" id="cd01518">
    <property type="entry name" value="RHOD_YceA"/>
    <property type="match status" value="1"/>
</dbReference>
<dbReference type="PANTHER" id="PTHR43268:SF3">
    <property type="entry name" value="RHODANESE-LIKE DOMAIN-CONTAINING PROTEIN 7-RELATED"/>
    <property type="match status" value="1"/>
</dbReference>
<keyword evidence="1" id="KW-0819">tRNA processing</keyword>
<comment type="caution">
    <text evidence="4">The sequence shown here is derived from an EMBL/GenBank/DDBJ whole genome shotgun (WGS) entry which is preliminary data.</text>
</comment>
<evidence type="ECO:0000313" key="4">
    <source>
        <dbReference type="EMBL" id="EFV94745.1"/>
    </source>
</evidence>
<evidence type="ECO:0000259" key="3">
    <source>
        <dbReference type="PROSITE" id="PS50206"/>
    </source>
</evidence>